<dbReference type="RefSeq" id="WP_251917964.1">
    <property type="nucleotide sequence ID" value="NZ_JAMRXG010000022.1"/>
</dbReference>
<reference evidence="3" key="1">
    <citation type="submission" date="2022-06" db="EMBL/GenBank/DDBJ databases">
        <title>Novel species in genus nocardia.</title>
        <authorList>
            <person name="Li F."/>
        </authorList>
    </citation>
    <scope>NUCLEOTIDE SEQUENCE</scope>
    <source>
        <strain evidence="3">CDC141</strain>
    </source>
</reference>
<dbReference type="Pfam" id="PF19307">
    <property type="entry name" value="SrpI-like"/>
    <property type="match status" value="1"/>
</dbReference>
<feature type="compositionally biased region" description="Polar residues" evidence="1">
    <location>
        <begin position="1"/>
        <end position="10"/>
    </location>
</feature>
<dbReference type="AlphaFoldDB" id="A0A9X2EHR0"/>
<dbReference type="EMBL" id="JAMRXG010000022">
    <property type="protein sequence ID" value="MCM6778453.1"/>
    <property type="molecule type" value="Genomic_DNA"/>
</dbReference>
<dbReference type="Pfam" id="PF00027">
    <property type="entry name" value="cNMP_binding"/>
    <property type="match status" value="1"/>
</dbReference>
<dbReference type="InterPro" id="IPR014710">
    <property type="entry name" value="RmlC-like_jellyroll"/>
</dbReference>
<organism evidence="3 4">
    <name type="scientific">Nocardia pulmonis</name>
    <dbReference type="NCBI Taxonomy" id="2951408"/>
    <lineage>
        <taxon>Bacteria</taxon>
        <taxon>Bacillati</taxon>
        <taxon>Actinomycetota</taxon>
        <taxon>Actinomycetes</taxon>
        <taxon>Mycobacteriales</taxon>
        <taxon>Nocardiaceae</taxon>
        <taxon>Nocardia</taxon>
    </lineage>
</organism>
<dbReference type="CDD" id="cd00038">
    <property type="entry name" value="CAP_ED"/>
    <property type="match status" value="1"/>
</dbReference>
<comment type="caution">
    <text evidence="3">The sequence shown here is derived from an EMBL/GenBank/DDBJ whole genome shotgun (WGS) entry which is preliminary data.</text>
</comment>
<evidence type="ECO:0000313" key="4">
    <source>
        <dbReference type="Proteomes" id="UP001139157"/>
    </source>
</evidence>
<protein>
    <submittedName>
        <fullName evidence="3">Cyclic nucleotide-binding domain-containing protein</fullName>
    </submittedName>
</protein>
<dbReference type="GO" id="GO:0005829">
    <property type="term" value="C:cytosol"/>
    <property type="evidence" value="ECO:0007669"/>
    <property type="project" value="TreeGrafter"/>
</dbReference>
<dbReference type="InterPro" id="IPR050397">
    <property type="entry name" value="Env_Response_Regulators"/>
</dbReference>
<dbReference type="InterPro" id="IPR049817">
    <property type="entry name" value="Encap_f2b"/>
</dbReference>
<evidence type="ECO:0000313" key="3">
    <source>
        <dbReference type="EMBL" id="MCM6778453.1"/>
    </source>
</evidence>
<name>A0A9X2EHR0_9NOCA</name>
<dbReference type="PROSITE" id="PS50042">
    <property type="entry name" value="CNMP_BINDING_3"/>
    <property type="match status" value="1"/>
</dbReference>
<dbReference type="NCBIfam" id="NF041163">
    <property type="entry name" value="encap_f2b"/>
    <property type="match status" value="1"/>
</dbReference>
<keyword evidence="4" id="KW-1185">Reference proteome</keyword>
<dbReference type="GO" id="GO:0003700">
    <property type="term" value="F:DNA-binding transcription factor activity"/>
    <property type="evidence" value="ECO:0007669"/>
    <property type="project" value="TreeGrafter"/>
</dbReference>
<evidence type="ECO:0000256" key="1">
    <source>
        <dbReference type="SAM" id="MobiDB-lite"/>
    </source>
</evidence>
<dbReference type="InterPro" id="IPR045641">
    <property type="entry name" value="SrpI-like"/>
</dbReference>
<feature type="domain" description="Cyclic nucleotide-binding" evidence="2">
    <location>
        <begin position="99"/>
        <end position="220"/>
    </location>
</feature>
<dbReference type="Proteomes" id="UP001139157">
    <property type="component" value="Unassembled WGS sequence"/>
</dbReference>
<evidence type="ECO:0000259" key="2">
    <source>
        <dbReference type="PROSITE" id="PS50042"/>
    </source>
</evidence>
<dbReference type="SMART" id="SM00100">
    <property type="entry name" value="cNMP"/>
    <property type="match status" value="1"/>
</dbReference>
<dbReference type="PANTHER" id="PTHR24567">
    <property type="entry name" value="CRP FAMILY TRANSCRIPTIONAL REGULATORY PROTEIN"/>
    <property type="match status" value="1"/>
</dbReference>
<sequence>MTTRESTPDLSPTGPAEQRSLSTSAARNLATTVKTPPLMAGITARWLLRKLPWLDVAGGVYRVNRRRTLRPPSGKVTFVRNGPDDIQILPESLAQVPPLRGYYNIDVFRDIVSRCTTRDFEAGEVILAEGEPVQEAVIVVHGRLERTTTGPYGEPALLGVLTDGDRLGDEALLQTDPLWTATVKAVTAGTLMTLPWPGFLEVVDNNPDLRDHLAAYVSNSALRVNAKGESEIELTAGPQGEDEIATSFVDYEVSPREYELSLTQTILRVHTRVADLYNEPMDQVEQQLRLTVEEMREEQEWELVNNPEFGLLHNTSPDQCISTHTGPPSPHDLDDLLAMRRRTDLLLAHPRTIAAFGRECNRRGLVPETCSEDGHRLMSWRGVPIYPCPKIPITDYQTSAILAIRTGEREEGVVGLYKTGIPDEFEPGINVRYMGINQRAMLEYLVTAYYSVAILVPDATGILENVSIAAPRR</sequence>
<gene>
    <name evidence="3" type="ORF">NDR86_33685</name>
</gene>
<dbReference type="InterPro" id="IPR000595">
    <property type="entry name" value="cNMP-bd_dom"/>
</dbReference>
<proteinExistence type="predicted"/>
<dbReference type="PANTHER" id="PTHR24567:SF74">
    <property type="entry name" value="HTH-TYPE TRANSCRIPTIONAL REGULATOR ARCR"/>
    <property type="match status" value="1"/>
</dbReference>
<accession>A0A9X2EHR0</accession>
<dbReference type="SUPFAM" id="SSF51206">
    <property type="entry name" value="cAMP-binding domain-like"/>
    <property type="match status" value="1"/>
</dbReference>
<dbReference type="InterPro" id="IPR018490">
    <property type="entry name" value="cNMP-bd_dom_sf"/>
</dbReference>
<dbReference type="Gene3D" id="2.60.120.10">
    <property type="entry name" value="Jelly Rolls"/>
    <property type="match status" value="1"/>
</dbReference>
<feature type="compositionally biased region" description="Polar residues" evidence="1">
    <location>
        <begin position="19"/>
        <end position="29"/>
    </location>
</feature>
<feature type="region of interest" description="Disordered" evidence="1">
    <location>
        <begin position="1"/>
        <end position="29"/>
    </location>
</feature>